<dbReference type="InterPro" id="IPR041460">
    <property type="entry name" value="Molybdopterin_N"/>
</dbReference>
<dbReference type="FunFam" id="3.40.228.10:FF:000003">
    <property type="entry name" value="Biotin sulfoxide reductase 2"/>
    <property type="match status" value="1"/>
</dbReference>
<dbReference type="EMBL" id="OBMT01000007">
    <property type="protein sequence ID" value="SOC09110.1"/>
    <property type="molecule type" value="Genomic_DNA"/>
</dbReference>
<organism evidence="18 19">
    <name type="scientific">Rhodobacter maris</name>
    <dbReference type="NCBI Taxonomy" id="446682"/>
    <lineage>
        <taxon>Bacteria</taxon>
        <taxon>Pseudomonadati</taxon>
        <taxon>Pseudomonadota</taxon>
        <taxon>Alphaproteobacteria</taxon>
        <taxon>Rhodobacterales</taxon>
        <taxon>Rhodobacter group</taxon>
        <taxon>Rhodobacter</taxon>
    </lineage>
</organism>
<dbReference type="NCBIfam" id="NF011682">
    <property type="entry name" value="PRK15102.1"/>
    <property type="match status" value="1"/>
</dbReference>
<dbReference type="CDD" id="cd02793">
    <property type="entry name" value="MopB_CT_DMSOR-BSOR-TMAOR"/>
    <property type="match status" value="1"/>
</dbReference>
<evidence type="ECO:0000313" key="19">
    <source>
        <dbReference type="Proteomes" id="UP000219111"/>
    </source>
</evidence>
<proteinExistence type="inferred from homology"/>
<dbReference type="InterPro" id="IPR009010">
    <property type="entry name" value="Asp_de-COase-like_dom_sf"/>
</dbReference>
<dbReference type="CDD" id="cd02769">
    <property type="entry name" value="MopB_DMSOR-BSOR-TMAOR"/>
    <property type="match status" value="1"/>
</dbReference>
<comment type="catalytic activity">
    <reaction evidence="9">
        <text>trimethylamine + 2 Fe(III)-[cytochrome c] + H2O = trimethylamine N-oxide + 2 Fe(II)-[cytochrome c] + 3 H(+)</text>
        <dbReference type="Rhea" id="RHEA:24236"/>
        <dbReference type="Rhea" id="RHEA-COMP:10350"/>
        <dbReference type="Rhea" id="RHEA-COMP:14399"/>
        <dbReference type="ChEBI" id="CHEBI:15377"/>
        <dbReference type="ChEBI" id="CHEBI:15378"/>
        <dbReference type="ChEBI" id="CHEBI:15724"/>
        <dbReference type="ChEBI" id="CHEBI:29033"/>
        <dbReference type="ChEBI" id="CHEBI:29034"/>
        <dbReference type="ChEBI" id="CHEBI:58389"/>
        <dbReference type="EC" id="1.7.2.3"/>
    </reaction>
</comment>
<comment type="cofactor">
    <cofactor evidence="14">
        <name>Mo-bis(molybdopterin guanine dinucleotide)</name>
        <dbReference type="ChEBI" id="CHEBI:60539"/>
    </cofactor>
    <text evidence="14">Binds 1 molybdenum-bis(molybdopterin guanine dinucleotide) (Mo-bis-MGD) cofactor per subunit.</text>
</comment>
<dbReference type="AlphaFoldDB" id="A0A285SM54"/>
<dbReference type="FunFam" id="2.40.40.20:FF:000009">
    <property type="entry name" value="Biotin sulfoxide reductase 2"/>
    <property type="match status" value="1"/>
</dbReference>
<evidence type="ECO:0000256" key="11">
    <source>
        <dbReference type="ARBA" id="ARBA00056722"/>
    </source>
</evidence>
<feature type="binding site" evidence="14">
    <location>
        <position position="479"/>
    </location>
    <ligand>
        <name>Mo-bis(molybdopterin guanine dinucleotide)</name>
        <dbReference type="ChEBI" id="CHEBI:60539"/>
    </ligand>
</feature>
<evidence type="ECO:0000313" key="18">
    <source>
        <dbReference type="EMBL" id="SOC09110.1"/>
    </source>
</evidence>
<dbReference type="GO" id="GO:0009055">
    <property type="term" value="F:electron transfer activity"/>
    <property type="evidence" value="ECO:0007669"/>
    <property type="project" value="TreeGrafter"/>
</dbReference>
<dbReference type="EC" id="1.8.5.3" evidence="12"/>
<feature type="domain" description="Molybdopterin oxidoreductase" evidence="15">
    <location>
        <begin position="95"/>
        <end position="561"/>
    </location>
</feature>
<dbReference type="GO" id="GO:0030288">
    <property type="term" value="C:outer membrane-bounded periplasmic space"/>
    <property type="evidence" value="ECO:0007669"/>
    <property type="project" value="TreeGrafter"/>
</dbReference>
<dbReference type="GO" id="GO:0030151">
    <property type="term" value="F:molybdenum ion binding"/>
    <property type="evidence" value="ECO:0007669"/>
    <property type="project" value="TreeGrafter"/>
</dbReference>
<dbReference type="SUPFAM" id="SSF53706">
    <property type="entry name" value="Formate dehydrogenase/DMSO reductase, domains 1-3"/>
    <property type="match status" value="1"/>
</dbReference>
<comment type="catalytic activity">
    <reaction evidence="10">
        <text>dimethyl sulfide + a menaquinone + H2O = dimethyl sulfoxide + a menaquinol</text>
        <dbReference type="Rhea" id="RHEA:28494"/>
        <dbReference type="Rhea" id="RHEA-COMP:9537"/>
        <dbReference type="Rhea" id="RHEA-COMP:9539"/>
        <dbReference type="ChEBI" id="CHEBI:15377"/>
        <dbReference type="ChEBI" id="CHEBI:16374"/>
        <dbReference type="ChEBI" id="CHEBI:17437"/>
        <dbReference type="ChEBI" id="CHEBI:18151"/>
        <dbReference type="ChEBI" id="CHEBI:28262"/>
        <dbReference type="EC" id="1.8.5.3"/>
    </reaction>
</comment>
<dbReference type="PANTHER" id="PTHR43742:SF10">
    <property type="entry name" value="TRIMETHYLAMINE-N-OXIDE REDUCTASE 2"/>
    <property type="match status" value="1"/>
</dbReference>
<dbReference type="EC" id="1.7.2.3" evidence="3"/>
<comment type="subcellular location">
    <subcellularLocation>
        <location evidence="1">Periplasm</location>
    </subcellularLocation>
</comment>
<dbReference type="InterPro" id="IPR006656">
    <property type="entry name" value="Mopterin_OxRdtase"/>
</dbReference>
<evidence type="ECO:0000256" key="1">
    <source>
        <dbReference type="ARBA" id="ARBA00004418"/>
    </source>
</evidence>
<keyword evidence="8" id="KW-0560">Oxidoreductase</keyword>
<feature type="binding site" evidence="14">
    <location>
        <position position="552"/>
    </location>
    <ligand>
        <name>Mo-bis(molybdopterin guanine dinucleotide)</name>
        <dbReference type="ChEBI" id="CHEBI:60539"/>
    </ligand>
</feature>
<dbReference type="InterPro" id="IPR050612">
    <property type="entry name" value="Prok_Mopterin_Oxidored"/>
</dbReference>
<protein>
    <recommendedName>
        <fullName evidence="13">Dimethyl sulfoxide/trimethylamine N-oxide reductase</fullName>
        <ecNumber evidence="3">1.7.2.3</ecNumber>
        <ecNumber evidence="12">1.8.5.3</ecNumber>
    </recommendedName>
</protein>
<dbReference type="Pfam" id="PF00384">
    <property type="entry name" value="Molybdopterin"/>
    <property type="match status" value="1"/>
</dbReference>
<dbReference type="Pfam" id="PF01568">
    <property type="entry name" value="Molydop_binding"/>
    <property type="match status" value="1"/>
</dbReference>
<dbReference type="PROSITE" id="PS51318">
    <property type="entry name" value="TAT"/>
    <property type="match status" value="1"/>
</dbReference>
<dbReference type="OrthoDB" id="9759518at2"/>
<keyword evidence="7" id="KW-0574">Periplasm</keyword>
<sequence length="822" mass="89255">MTKISGNDLRAELSRRAFLSYSVAAGALGLFGPSLLAKGAHAAEANGAVMSGSHWGIFTAKVEEGRATAFTPWEKDPHPTPMLEGVLDSIYSPSRIKYPMVRREYLEKGIEADRSTRGNGDFVRVSWDQALDLIAKEIQRVETTYGPQAVFGGSYGWKSPGRLHNCTTLLRRMLNLAGGFVNGTGDYSTAAAQVIMPHVMGTLEVYEQQTAWPVVAENTELMVFWAADPIKTNQIGWVIPEHGGYTGLAALKAKGTKVIVIDPVRTATVDYFDAEHIQPKPQTDVALMLGMAHTLVSENLHDTEFLDNNTSGFDKFLPYLTGDADGTPKSAEWAAEICGVPAETIKDLARRLTGSRSMLAAGWSMQRMHHGEQAHWMLVTLASMIGQIGLPGGGFGLSYHYSNGGTPSTDGPALSGITDGGAAAGGPEWLAASGAASIPVARVVEMLENPGVEFDFNGTRSTYPDIKLAYWVGGNPFTHHQDRNRMLKAWEKLDTFIVHDFQWTATARHADIILPATTSYERNDIETIGDYSNLGILAMKQVVAPLYEAKNDYDIFEALSDKLGKKAAFNEGKDEMGWIQSFYEAAAKQGKAKGVEMPDFETFWADGIVEFPVTTGASYVRYAEFREDPLLNPLGTPTGLIEIYSKNIEKMGYDDCPAHPTWMEPLERLDGPGAKFPLHVAASHPFNRLHSQLNGTVLREGYAIVGHEPCLMNPEDAAARGIADGDVVRVYNDRGQILTGVKVTDAVMKGVIQIYEGGWYDPLDPAEKGTLDKYGDANVLTADIPTSKLGQGNCGQTVIAEVEKYTGPEVTVTAFTAPAAAE</sequence>
<evidence type="ECO:0000256" key="4">
    <source>
        <dbReference type="ARBA" id="ARBA00022505"/>
    </source>
</evidence>
<evidence type="ECO:0000256" key="12">
    <source>
        <dbReference type="ARBA" id="ARBA00066451"/>
    </source>
</evidence>
<dbReference type="Pfam" id="PF18364">
    <property type="entry name" value="Molybdopterin_N"/>
    <property type="match status" value="1"/>
</dbReference>
<feature type="binding site" evidence="14">
    <location>
        <position position="475"/>
    </location>
    <ligand>
        <name>Mo-bis(molybdopterin guanine dinucleotide)</name>
        <dbReference type="ChEBI" id="CHEBI:60539"/>
    </ligand>
</feature>
<evidence type="ECO:0000256" key="7">
    <source>
        <dbReference type="ARBA" id="ARBA00022764"/>
    </source>
</evidence>
<reference evidence="19" key="1">
    <citation type="submission" date="2017-08" db="EMBL/GenBank/DDBJ databases">
        <authorList>
            <person name="Varghese N."/>
            <person name="Submissions S."/>
        </authorList>
    </citation>
    <scope>NUCLEOTIDE SEQUENCE [LARGE SCALE GENOMIC DNA]</scope>
    <source>
        <strain evidence="19">JA276</strain>
    </source>
</reference>
<dbReference type="PROSITE" id="PS00490">
    <property type="entry name" value="MOLYBDOPTERIN_PROK_2"/>
    <property type="match status" value="1"/>
</dbReference>
<feature type="binding site" evidence="14">
    <location>
        <position position="367"/>
    </location>
    <ligand>
        <name>Mo-bis(molybdopterin guanine dinucleotide)</name>
        <dbReference type="ChEBI" id="CHEBI:60539"/>
    </ligand>
</feature>
<feature type="domain" description="Molybdopterin dinucleotide-binding" evidence="16">
    <location>
        <begin position="684"/>
        <end position="794"/>
    </location>
</feature>
<dbReference type="GO" id="GO:0043546">
    <property type="term" value="F:molybdopterin cofactor binding"/>
    <property type="evidence" value="ECO:0007669"/>
    <property type="project" value="InterPro"/>
</dbReference>
<feature type="binding site" evidence="14">
    <location>
        <position position="157"/>
    </location>
    <ligand>
        <name>Mo-bis(molybdopterin guanine dinucleotide)</name>
        <dbReference type="ChEBI" id="CHEBI:60539"/>
    </ligand>
</feature>
<keyword evidence="19" id="KW-1185">Reference proteome</keyword>
<comment type="similarity">
    <text evidence="2">Belongs to the prokaryotic molybdopterin-containing oxidoreductase family.</text>
</comment>
<evidence type="ECO:0000256" key="13">
    <source>
        <dbReference type="ARBA" id="ARBA00068174"/>
    </source>
</evidence>
<dbReference type="Proteomes" id="UP000219111">
    <property type="component" value="Unassembled WGS sequence"/>
</dbReference>
<feature type="binding site" evidence="14">
    <location>
        <position position="778"/>
    </location>
    <ligand>
        <name>Mo-bis(molybdopterin guanine dinucleotide)</name>
        <dbReference type="ChEBI" id="CHEBI:60539"/>
    </ligand>
</feature>
<dbReference type="Gene3D" id="3.90.55.10">
    <property type="entry name" value="Dimethylsulfoxide Reductase, domain 3"/>
    <property type="match status" value="1"/>
</dbReference>
<dbReference type="NCBIfam" id="TIGR00509">
    <property type="entry name" value="bisC_fam"/>
    <property type="match status" value="1"/>
</dbReference>
<dbReference type="Gene3D" id="2.40.40.20">
    <property type="match status" value="1"/>
</dbReference>
<dbReference type="InterPro" id="IPR006311">
    <property type="entry name" value="TAT_signal"/>
</dbReference>
<feature type="domain" description="Molybdopterin oxidoreductase N-terminal" evidence="17">
    <location>
        <begin position="51"/>
        <end position="91"/>
    </location>
</feature>
<comment type="function">
    <text evidence="11">Catalyzes the reduction of dimethyl sulfoxide (DMSO) and trimethylamine N-oxide (TMAO) to dimethyl sulfide (DMS) and trimethylamine, respectively. The terminal DMSO reductase can also use various sulfoxides and N-oxide compounds as terminal electron acceptor in addition to DMSO and TMAO.</text>
</comment>
<dbReference type="PROSITE" id="PS00932">
    <property type="entry name" value="MOLYBDOPTERIN_PROK_3"/>
    <property type="match status" value="1"/>
</dbReference>
<dbReference type="SUPFAM" id="SSF50692">
    <property type="entry name" value="ADC-like"/>
    <property type="match status" value="1"/>
</dbReference>
<gene>
    <name evidence="18" type="ORF">SAMN05877831_10761</name>
</gene>
<dbReference type="PANTHER" id="PTHR43742">
    <property type="entry name" value="TRIMETHYLAMINE-N-OXIDE REDUCTASE"/>
    <property type="match status" value="1"/>
</dbReference>
<dbReference type="Gene3D" id="3.40.50.740">
    <property type="match status" value="1"/>
</dbReference>
<dbReference type="Gene3D" id="3.40.228.10">
    <property type="entry name" value="Dimethylsulfoxide Reductase, domain 2"/>
    <property type="match status" value="1"/>
</dbReference>
<evidence type="ECO:0000256" key="14">
    <source>
        <dbReference type="PIRSR" id="PIRSR606658-1"/>
    </source>
</evidence>
<dbReference type="InterPro" id="IPR006655">
    <property type="entry name" value="Mopterin_OxRdtase_prok_CS"/>
</dbReference>
<feature type="binding site" evidence="14">
    <location>
        <position position="522"/>
    </location>
    <ligand>
        <name>Mo-bis(molybdopterin guanine dinucleotide)</name>
        <dbReference type="ChEBI" id="CHEBI:60539"/>
    </ligand>
</feature>
<keyword evidence="4 14" id="KW-0500">Molybdenum</keyword>
<evidence type="ECO:0000256" key="2">
    <source>
        <dbReference type="ARBA" id="ARBA00010312"/>
    </source>
</evidence>
<dbReference type="InterPro" id="IPR006658">
    <property type="entry name" value="BisC"/>
</dbReference>
<dbReference type="GO" id="GO:0050626">
    <property type="term" value="F:trimethylamine-N-oxide reductase (cytochrome c) activity"/>
    <property type="evidence" value="ECO:0007669"/>
    <property type="project" value="UniProtKB-EC"/>
</dbReference>
<evidence type="ECO:0000256" key="10">
    <source>
        <dbReference type="ARBA" id="ARBA00050606"/>
    </source>
</evidence>
<evidence type="ECO:0000256" key="8">
    <source>
        <dbReference type="ARBA" id="ARBA00023002"/>
    </source>
</evidence>
<evidence type="ECO:0000256" key="9">
    <source>
        <dbReference type="ARBA" id="ARBA00049407"/>
    </source>
</evidence>
<dbReference type="GO" id="GO:0009061">
    <property type="term" value="P:anaerobic respiration"/>
    <property type="evidence" value="ECO:0007669"/>
    <property type="project" value="TreeGrafter"/>
</dbReference>
<accession>A0A285SM54</accession>
<evidence type="ECO:0000259" key="16">
    <source>
        <dbReference type="Pfam" id="PF01568"/>
    </source>
</evidence>
<dbReference type="RefSeq" id="WP_097070200.1">
    <property type="nucleotide sequence ID" value="NZ_OBMT01000007.1"/>
</dbReference>
<evidence type="ECO:0000259" key="17">
    <source>
        <dbReference type="Pfam" id="PF18364"/>
    </source>
</evidence>
<evidence type="ECO:0000256" key="6">
    <source>
        <dbReference type="ARBA" id="ARBA00022729"/>
    </source>
</evidence>
<evidence type="ECO:0000256" key="5">
    <source>
        <dbReference type="ARBA" id="ARBA00022723"/>
    </source>
</evidence>
<dbReference type="InterPro" id="IPR041954">
    <property type="entry name" value="CT_DMSOR/BSOR/TMAOR"/>
</dbReference>
<keyword evidence="5 14" id="KW-0479">Metal-binding</keyword>
<name>A0A285SM54_9RHOB</name>
<evidence type="ECO:0000259" key="15">
    <source>
        <dbReference type="Pfam" id="PF00384"/>
    </source>
</evidence>
<keyword evidence="6" id="KW-0732">Signal</keyword>
<evidence type="ECO:0000256" key="3">
    <source>
        <dbReference type="ARBA" id="ARBA00011885"/>
    </source>
</evidence>
<dbReference type="InterPro" id="IPR006657">
    <property type="entry name" value="MoPterin_dinucl-bd_dom"/>
</dbReference>